<sequence>MLTMTQFSCASTGETLDLTTQLATSGEGEVWRTQHPHLLAKIYHHPSPERIRKLTVMVNHPPKDPNAHINHISFAWPKSLILNAQGQPVGFLMPTIQGSVDLLEVYSPLRRNRSVPGFNWLYLHVTAMNLASIVWAIHEAGYVLGDMKPQNILVNTCALPAIIDTDSFQVRDPETQALYPCLVGSESFTPVELMGKDLDRTPQTPQQDYFRLGVLIHLLLFCDHPYKGQWIGKGESPTPNELLRRGYWPYAANSLIQPGPLTIPLNIVHPSVQRCFQRCFNQGHAAPELRPTAQAWRRALQEAILDLQTCRKVKHHVYSKSYGRCYWCDRTTQLQVDIFALSAPKIPLSQKLQTILNTHLPRLATQLPGSKAGHMPSLLQFRPKSWPRRSTPVTQRRPGAPQPPLPQSPRQSWQPPVTRPLTQIQSLRSASTWKSAVAQAPERLSGLINWSSQHPWMQLGALIAVVAGSGALLLDLSGTHLDPANLGLTLVGGGLCLGLVGLCYLLARVSQSSRI</sequence>
<dbReference type="GO" id="GO:0005524">
    <property type="term" value="F:ATP binding"/>
    <property type="evidence" value="ECO:0007669"/>
    <property type="project" value="InterPro"/>
</dbReference>
<evidence type="ECO:0000256" key="2">
    <source>
        <dbReference type="SAM" id="Phobius"/>
    </source>
</evidence>
<reference evidence="4" key="1">
    <citation type="submission" date="2019-12" db="EMBL/GenBank/DDBJ databases">
        <title>High-Quality draft genome sequences of three cyanobacteria isolated from the limestone walls of the Old Cathedral of Coimbra.</title>
        <authorList>
            <person name="Tiago I."/>
            <person name="Soares F."/>
            <person name="Portugal A."/>
        </authorList>
    </citation>
    <scope>NUCLEOTIDE SEQUENCE [LARGE SCALE GENOMIC DNA]</scope>
    <source>
        <strain evidence="4">C</strain>
    </source>
</reference>
<feature type="domain" description="Protein kinase" evidence="3">
    <location>
        <begin position="16"/>
        <end position="304"/>
    </location>
</feature>
<dbReference type="GO" id="GO:0004672">
    <property type="term" value="F:protein kinase activity"/>
    <property type="evidence" value="ECO:0007669"/>
    <property type="project" value="InterPro"/>
</dbReference>
<dbReference type="PROSITE" id="PS50011">
    <property type="entry name" value="PROTEIN_KINASE_DOM"/>
    <property type="match status" value="1"/>
</dbReference>
<dbReference type="Gene3D" id="1.10.510.10">
    <property type="entry name" value="Transferase(Phosphotransferase) domain 1"/>
    <property type="match status" value="1"/>
</dbReference>
<organism evidence="4 5">
    <name type="scientific">Petrachloros mirabilis ULC683</name>
    <dbReference type="NCBI Taxonomy" id="2781853"/>
    <lineage>
        <taxon>Bacteria</taxon>
        <taxon>Bacillati</taxon>
        <taxon>Cyanobacteriota</taxon>
        <taxon>Cyanophyceae</taxon>
        <taxon>Synechococcales</taxon>
        <taxon>Petrachlorosaceae</taxon>
        <taxon>Petrachloros</taxon>
        <taxon>Petrachloros mirabilis</taxon>
    </lineage>
</organism>
<protein>
    <recommendedName>
        <fullName evidence="3">Protein kinase domain-containing protein</fullName>
    </recommendedName>
</protein>
<keyword evidence="2" id="KW-1133">Transmembrane helix</keyword>
<evidence type="ECO:0000313" key="5">
    <source>
        <dbReference type="Proteomes" id="UP000607397"/>
    </source>
</evidence>
<comment type="caution">
    <text evidence="4">The sequence shown here is derived from an EMBL/GenBank/DDBJ whole genome shotgun (WGS) entry which is preliminary data.</text>
</comment>
<evidence type="ECO:0000259" key="3">
    <source>
        <dbReference type="PROSITE" id="PS50011"/>
    </source>
</evidence>
<feature type="region of interest" description="Disordered" evidence="1">
    <location>
        <begin position="366"/>
        <end position="419"/>
    </location>
</feature>
<dbReference type="InterPro" id="IPR011009">
    <property type="entry name" value="Kinase-like_dom_sf"/>
</dbReference>
<dbReference type="SUPFAM" id="SSF56112">
    <property type="entry name" value="Protein kinase-like (PK-like)"/>
    <property type="match status" value="1"/>
</dbReference>
<evidence type="ECO:0000256" key="1">
    <source>
        <dbReference type="SAM" id="MobiDB-lite"/>
    </source>
</evidence>
<dbReference type="Proteomes" id="UP000607397">
    <property type="component" value="Unassembled WGS sequence"/>
</dbReference>
<accession>A0A8K2A822</accession>
<proteinExistence type="predicted"/>
<name>A0A8K2A822_9CYAN</name>
<gene>
    <name evidence="4" type="ORF">GS597_13585</name>
</gene>
<keyword evidence="2" id="KW-0472">Membrane</keyword>
<feature type="transmembrane region" description="Helical" evidence="2">
    <location>
        <begin position="486"/>
        <end position="507"/>
    </location>
</feature>
<dbReference type="AlphaFoldDB" id="A0A8K2A822"/>
<dbReference type="InterPro" id="IPR000719">
    <property type="entry name" value="Prot_kinase_dom"/>
</dbReference>
<dbReference type="RefSeq" id="WP_161826002.1">
    <property type="nucleotide sequence ID" value="NZ_WVIC01000028.1"/>
</dbReference>
<dbReference type="EMBL" id="WVIC01000028">
    <property type="protein sequence ID" value="NCJ07521.1"/>
    <property type="molecule type" value="Genomic_DNA"/>
</dbReference>
<keyword evidence="2" id="KW-0812">Transmembrane</keyword>
<evidence type="ECO:0000313" key="4">
    <source>
        <dbReference type="EMBL" id="NCJ07521.1"/>
    </source>
</evidence>
<keyword evidence="5" id="KW-1185">Reference proteome</keyword>